<keyword evidence="1" id="KW-1133">Transmembrane helix</keyword>
<evidence type="ECO:0000313" key="3">
    <source>
        <dbReference type="Proteomes" id="UP000504638"/>
    </source>
</evidence>
<keyword evidence="1" id="KW-0812">Transmembrane</keyword>
<sequence>MPFQCTKTFREQQPSEKQIVQILGDGRQWFLDGCSLLFLFSFSLSLLMLCFSSLLTGWLKTQKHMETTKLQKKNHQSWFVTTCLFTIPMPLFGTPKNFH</sequence>
<dbReference type="Proteomes" id="UP000504638">
    <property type="component" value="Unplaced"/>
</dbReference>
<evidence type="ECO:0000313" key="2">
    <source>
        <dbReference type="EMBL" id="KAF1808874.1"/>
    </source>
</evidence>
<reference evidence="2 4" key="1">
    <citation type="submission" date="2020-01" db="EMBL/GenBank/DDBJ databases">
        <authorList>
            <consortium name="DOE Joint Genome Institute"/>
            <person name="Haridas S."/>
            <person name="Albert R."/>
            <person name="Binder M."/>
            <person name="Bloem J."/>
            <person name="Labutti K."/>
            <person name="Salamov A."/>
            <person name="Andreopoulos B."/>
            <person name="Baker S.E."/>
            <person name="Barry K."/>
            <person name="Bills G."/>
            <person name="Bluhm B.H."/>
            <person name="Cannon C."/>
            <person name="Castanera R."/>
            <person name="Culley D.E."/>
            <person name="Daum C."/>
            <person name="Ezra D."/>
            <person name="Gonzalez J.B."/>
            <person name="Henrissat B."/>
            <person name="Kuo A."/>
            <person name="Liang C."/>
            <person name="Lipzen A."/>
            <person name="Lutzoni F."/>
            <person name="Magnuson J."/>
            <person name="Mondo S."/>
            <person name="Nolan M."/>
            <person name="Ohm R."/>
            <person name="Pangilinan J."/>
            <person name="Park H.-J."/>
            <person name="Ramirez L."/>
            <person name="Alfaro M."/>
            <person name="Sun H."/>
            <person name="Tritt A."/>
            <person name="Yoshinaga Y."/>
            <person name="Zwiers L.-H."/>
            <person name="Turgeon B.G."/>
            <person name="Goodwin S.B."/>
            <person name="Spatafora J.W."/>
            <person name="Crous P.W."/>
            <person name="Grigoriev I.V."/>
        </authorList>
    </citation>
    <scope>NUCLEOTIDE SEQUENCE</scope>
    <source>
        <strain evidence="2 4">CBS 781.70</strain>
    </source>
</reference>
<feature type="transmembrane region" description="Helical" evidence="1">
    <location>
        <begin position="77"/>
        <end position="93"/>
    </location>
</feature>
<dbReference type="GeneID" id="54414945"/>
<evidence type="ECO:0000256" key="1">
    <source>
        <dbReference type="SAM" id="Phobius"/>
    </source>
</evidence>
<organism evidence="2">
    <name type="scientific">Eremomyces bilateralis CBS 781.70</name>
    <dbReference type="NCBI Taxonomy" id="1392243"/>
    <lineage>
        <taxon>Eukaryota</taxon>
        <taxon>Fungi</taxon>
        <taxon>Dikarya</taxon>
        <taxon>Ascomycota</taxon>
        <taxon>Pezizomycotina</taxon>
        <taxon>Dothideomycetes</taxon>
        <taxon>Dothideomycetes incertae sedis</taxon>
        <taxon>Eremomycetales</taxon>
        <taxon>Eremomycetaceae</taxon>
        <taxon>Eremomyces</taxon>
    </lineage>
</organism>
<gene>
    <name evidence="2 4" type="ORF">P152DRAFT_206684</name>
</gene>
<name>A0A6G1FSX7_9PEZI</name>
<proteinExistence type="predicted"/>
<dbReference type="AlphaFoldDB" id="A0A6G1FSX7"/>
<feature type="transmembrane region" description="Helical" evidence="1">
    <location>
        <begin position="36"/>
        <end position="56"/>
    </location>
</feature>
<keyword evidence="1" id="KW-0472">Membrane</keyword>
<reference evidence="4" key="3">
    <citation type="submission" date="2025-04" db="UniProtKB">
        <authorList>
            <consortium name="RefSeq"/>
        </authorList>
    </citation>
    <scope>IDENTIFICATION</scope>
    <source>
        <strain evidence="4">CBS 781.70</strain>
    </source>
</reference>
<accession>A0A6G1FSX7</accession>
<protein>
    <submittedName>
        <fullName evidence="2 4">Uncharacterized protein</fullName>
    </submittedName>
</protein>
<reference evidence="4" key="2">
    <citation type="submission" date="2020-04" db="EMBL/GenBank/DDBJ databases">
        <authorList>
            <consortium name="NCBI Genome Project"/>
        </authorList>
    </citation>
    <scope>NUCLEOTIDE SEQUENCE</scope>
    <source>
        <strain evidence="4">CBS 781.70</strain>
    </source>
</reference>
<evidence type="ECO:0000313" key="4">
    <source>
        <dbReference type="RefSeq" id="XP_033530505.1"/>
    </source>
</evidence>
<dbReference type="EMBL" id="ML975178">
    <property type="protein sequence ID" value="KAF1808874.1"/>
    <property type="molecule type" value="Genomic_DNA"/>
</dbReference>
<keyword evidence="3" id="KW-1185">Reference proteome</keyword>
<dbReference type="RefSeq" id="XP_033530505.1">
    <property type="nucleotide sequence ID" value="XM_033674375.1"/>
</dbReference>